<feature type="region of interest" description="Disordered" evidence="1">
    <location>
        <begin position="1"/>
        <end position="85"/>
    </location>
</feature>
<proteinExistence type="predicted"/>
<keyword evidence="3" id="KW-1185">Reference proteome</keyword>
<feature type="compositionally biased region" description="Polar residues" evidence="1">
    <location>
        <begin position="1"/>
        <end position="18"/>
    </location>
</feature>
<feature type="compositionally biased region" description="Low complexity" evidence="1">
    <location>
        <begin position="36"/>
        <end position="51"/>
    </location>
</feature>
<dbReference type="Proteomes" id="UP001497516">
    <property type="component" value="Chromosome 4"/>
</dbReference>
<accession>A0AAV2EJ95</accession>
<sequence length="176" mass="19586">MMSGYSKMSKSIGDSNLKSPDFNPMDPNNSPPSPQQPTTNPSIIPSSNKSPLQEEELAEERQQSELQNLQQPQLRRISSVSAAASRVKKRALSFSTMRRSSSVSDRYCRIHDQSEFLADDDDHHHDHIDVDGDGYGKVGSMAENAAAYRGSSRSDHKKKLISRSRIIRACKKILGL</sequence>
<feature type="compositionally biased region" description="Low complexity" evidence="1">
    <location>
        <begin position="64"/>
        <end position="85"/>
    </location>
</feature>
<dbReference type="PANTHER" id="PTHR38386">
    <property type="entry name" value="OS05G0426900 PROTEIN"/>
    <property type="match status" value="1"/>
</dbReference>
<evidence type="ECO:0000313" key="2">
    <source>
        <dbReference type="EMBL" id="CAL1385615.1"/>
    </source>
</evidence>
<dbReference type="EMBL" id="OZ034817">
    <property type="protein sequence ID" value="CAL1385615.1"/>
    <property type="molecule type" value="Genomic_DNA"/>
</dbReference>
<dbReference type="AlphaFoldDB" id="A0AAV2EJ95"/>
<evidence type="ECO:0000313" key="3">
    <source>
        <dbReference type="Proteomes" id="UP001497516"/>
    </source>
</evidence>
<evidence type="ECO:0000256" key="1">
    <source>
        <dbReference type="SAM" id="MobiDB-lite"/>
    </source>
</evidence>
<organism evidence="2 3">
    <name type="scientific">Linum trigynum</name>
    <dbReference type="NCBI Taxonomy" id="586398"/>
    <lineage>
        <taxon>Eukaryota</taxon>
        <taxon>Viridiplantae</taxon>
        <taxon>Streptophyta</taxon>
        <taxon>Embryophyta</taxon>
        <taxon>Tracheophyta</taxon>
        <taxon>Spermatophyta</taxon>
        <taxon>Magnoliopsida</taxon>
        <taxon>eudicotyledons</taxon>
        <taxon>Gunneridae</taxon>
        <taxon>Pentapetalae</taxon>
        <taxon>rosids</taxon>
        <taxon>fabids</taxon>
        <taxon>Malpighiales</taxon>
        <taxon>Linaceae</taxon>
        <taxon>Linum</taxon>
    </lineage>
</organism>
<gene>
    <name evidence="2" type="ORF">LTRI10_LOCUS26739</name>
</gene>
<name>A0AAV2EJ95_9ROSI</name>
<protein>
    <submittedName>
        <fullName evidence="2">Uncharacterized protein</fullName>
    </submittedName>
</protein>
<feature type="compositionally biased region" description="Low complexity" evidence="1">
    <location>
        <begin position="19"/>
        <end position="28"/>
    </location>
</feature>
<reference evidence="2 3" key="1">
    <citation type="submission" date="2024-04" db="EMBL/GenBank/DDBJ databases">
        <authorList>
            <person name="Fracassetti M."/>
        </authorList>
    </citation>
    <scope>NUCLEOTIDE SEQUENCE [LARGE SCALE GENOMIC DNA]</scope>
</reference>
<dbReference type="PANTHER" id="PTHR38386:SF6">
    <property type="entry name" value="OS05G0426900 PROTEIN"/>
    <property type="match status" value="1"/>
</dbReference>